<comment type="caution">
    <text evidence="2">The sequence shown here is derived from an EMBL/GenBank/DDBJ whole genome shotgun (WGS) entry which is preliminary data.</text>
</comment>
<feature type="compositionally biased region" description="Polar residues" evidence="1">
    <location>
        <begin position="1"/>
        <end position="34"/>
    </location>
</feature>
<reference evidence="2 3" key="1">
    <citation type="submission" date="2015-09" db="EMBL/GenBank/DDBJ databases">
        <title>Host preference determinants of Valsa canker pathogens revealed by comparative genomics.</title>
        <authorList>
            <person name="Yin Z."/>
            <person name="Huang L."/>
        </authorList>
    </citation>
    <scope>NUCLEOTIDE SEQUENCE [LARGE SCALE GENOMIC DNA]</scope>
    <source>
        <strain evidence="2 3">SXYLt</strain>
    </source>
</reference>
<evidence type="ECO:0000313" key="2">
    <source>
        <dbReference type="EMBL" id="ROV98439.1"/>
    </source>
</evidence>
<evidence type="ECO:0000313" key="3">
    <source>
        <dbReference type="Proteomes" id="UP000285146"/>
    </source>
</evidence>
<accession>A0A423W549</accession>
<organism evidence="2 3">
    <name type="scientific">Cytospora leucostoma</name>
    <dbReference type="NCBI Taxonomy" id="1230097"/>
    <lineage>
        <taxon>Eukaryota</taxon>
        <taxon>Fungi</taxon>
        <taxon>Dikarya</taxon>
        <taxon>Ascomycota</taxon>
        <taxon>Pezizomycotina</taxon>
        <taxon>Sordariomycetes</taxon>
        <taxon>Sordariomycetidae</taxon>
        <taxon>Diaporthales</taxon>
        <taxon>Cytosporaceae</taxon>
        <taxon>Cytospora</taxon>
    </lineage>
</organism>
<gene>
    <name evidence="2" type="ORF">VPNG_08501</name>
</gene>
<feature type="region of interest" description="Disordered" evidence="1">
    <location>
        <begin position="468"/>
        <end position="614"/>
    </location>
</feature>
<dbReference type="InParanoid" id="A0A423W549"/>
<dbReference type="AlphaFoldDB" id="A0A423W549"/>
<feature type="compositionally biased region" description="Polar residues" evidence="1">
    <location>
        <begin position="67"/>
        <end position="76"/>
    </location>
</feature>
<proteinExistence type="predicted"/>
<feature type="compositionally biased region" description="Basic and acidic residues" evidence="1">
    <location>
        <begin position="93"/>
        <end position="102"/>
    </location>
</feature>
<keyword evidence="3" id="KW-1185">Reference proteome</keyword>
<name>A0A423W549_9PEZI</name>
<evidence type="ECO:0000256" key="1">
    <source>
        <dbReference type="SAM" id="MobiDB-lite"/>
    </source>
</evidence>
<protein>
    <submittedName>
        <fullName evidence="2">Uncharacterized protein</fullName>
    </submittedName>
</protein>
<dbReference type="Proteomes" id="UP000285146">
    <property type="component" value="Unassembled WGS sequence"/>
</dbReference>
<feature type="compositionally biased region" description="Polar residues" evidence="1">
    <location>
        <begin position="503"/>
        <end position="522"/>
    </location>
</feature>
<sequence>MESNSHRGSSPNNSDQGIQSSDAYSASHPSNIGSNRHRRADPSNAFQGIQGSGDYGAPSNRFVMGPSSEQASPRLSESTRRIGIDALSQGRKSPSDHARGQVEDGPGVVPQSPSVRPFEVPRSVLWLNKRVEAAAYEEEASVARRLLPCREKLFWSHPLIDEYWTDQDEQSIERFWDSHEETLLDSSMACAASERELWAMMVHYFDCVPHDLFRYGLKFPIGTECAFERAVGRPSPYIPGDVCEALKKVISHKLWNGKVALLRYALQRMICCRVEDHDEPLRPVAYREPIYGPDGIPISEEALQKLEWVSTYRTSHLEDDDFKTLWTIMKKMDYRQEVGERFAFVLTAVDIERLCECLDNLLYDGLWAFHPCTIYYNQWKKKAYSSGEAFHPRSDDTLREWKKKCRLAELRDEQIRRRLGREAPQGPGRGYLLDIPASDHRPCYHKLPHFSKSQRNVLAGLSPAVDETHASSLTEHPRTIPISDVPAFGKRSWDGDIDGHGNNPVSSNKRQKINQQHVSPGTASGKRSRDEGEYNGDGMPANELHRVPQDPVSAGGSSGKRSCNDEDEHAAVTPAAMRPKVLHERACTAVASGKRRRDENDDDEVLPAKKRQRI</sequence>
<feature type="region of interest" description="Disordered" evidence="1">
    <location>
        <begin position="1"/>
        <end position="115"/>
    </location>
</feature>
<dbReference type="EMBL" id="LKEB01000061">
    <property type="protein sequence ID" value="ROV98439.1"/>
    <property type="molecule type" value="Genomic_DNA"/>
</dbReference>
<dbReference type="OrthoDB" id="5245117at2759"/>